<feature type="coiled-coil region" evidence="14">
    <location>
        <begin position="1578"/>
        <end position="1632"/>
    </location>
</feature>
<reference evidence="17" key="1">
    <citation type="journal article" date="2012" name="PLoS Negl. Trop. Dis.">
        <title>A systematically improved high quality genome and transcriptome of the human blood fluke Schistosoma mansoni.</title>
        <authorList>
            <person name="Protasio A.V."/>
            <person name="Tsai I.J."/>
            <person name="Babbage A."/>
            <person name="Nichol S."/>
            <person name="Hunt M."/>
            <person name="Aslett M.A."/>
            <person name="De Silva N."/>
            <person name="Velarde G.S."/>
            <person name="Anderson T.J."/>
            <person name="Clark R.C."/>
            <person name="Davidson C."/>
            <person name="Dillon G.P."/>
            <person name="Holroyd N.E."/>
            <person name="LoVerde P.T."/>
            <person name="Lloyd C."/>
            <person name="McQuillan J."/>
            <person name="Oliveira G."/>
            <person name="Otto T.D."/>
            <person name="Parker-Manuel S.J."/>
            <person name="Quail M.A."/>
            <person name="Wilson R.A."/>
            <person name="Zerlotini A."/>
            <person name="Dunne D.W."/>
            <person name="Berriman M."/>
        </authorList>
    </citation>
    <scope>NUCLEOTIDE SEQUENCE [LARGE SCALE GENOMIC DNA]</scope>
    <source>
        <strain evidence="17">Puerto Rican</strain>
    </source>
</reference>
<feature type="coiled-coil region" evidence="14">
    <location>
        <begin position="1936"/>
        <end position="1993"/>
    </location>
</feature>
<evidence type="ECO:0000256" key="2">
    <source>
        <dbReference type="ARBA" id="ARBA00022490"/>
    </source>
</evidence>
<proteinExistence type="inferred from homology"/>
<evidence type="ECO:0000256" key="13">
    <source>
        <dbReference type="PROSITE-ProRule" id="PRU00221"/>
    </source>
</evidence>
<organism evidence="17 18">
    <name type="scientific">Schistosoma mansoni</name>
    <name type="common">Blood fluke</name>
    <dbReference type="NCBI Taxonomy" id="6183"/>
    <lineage>
        <taxon>Eukaryota</taxon>
        <taxon>Metazoa</taxon>
        <taxon>Spiralia</taxon>
        <taxon>Lophotrochozoa</taxon>
        <taxon>Platyhelminthes</taxon>
        <taxon>Trematoda</taxon>
        <taxon>Digenea</taxon>
        <taxon>Strigeidida</taxon>
        <taxon>Schistosomatoidea</taxon>
        <taxon>Schistosomatidae</taxon>
        <taxon>Schistosoma</taxon>
    </lineage>
</organism>
<accession>A0A3Q0KSS2</accession>
<dbReference type="Pfam" id="PF23409">
    <property type="entry name" value="Beta-prop_EML"/>
    <property type="match status" value="1"/>
</dbReference>
<dbReference type="PROSITE" id="PS50082">
    <property type="entry name" value="WD_REPEATS_2"/>
    <property type="match status" value="1"/>
</dbReference>
<dbReference type="InterPro" id="IPR036322">
    <property type="entry name" value="WD40_repeat_dom_sf"/>
</dbReference>
<evidence type="ECO:0000313" key="17">
    <source>
        <dbReference type="Proteomes" id="UP000008854"/>
    </source>
</evidence>
<feature type="region of interest" description="Disordered" evidence="15">
    <location>
        <begin position="1662"/>
        <end position="1694"/>
    </location>
</feature>
<keyword evidence="3 13" id="KW-0853">WD repeat</keyword>
<evidence type="ECO:0000256" key="14">
    <source>
        <dbReference type="SAM" id="Coils"/>
    </source>
</evidence>
<dbReference type="SUPFAM" id="SSF50978">
    <property type="entry name" value="WD40 repeat-like"/>
    <property type="match status" value="2"/>
</dbReference>
<evidence type="ECO:0000256" key="9">
    <source>
        <dbReference type="ARBA" id="ARBA00023273"/>
    </source>
</evidence>
<keyword evidence="7" id="KW-0969">Cilium</keyword>
<reference evidence="18" key="2">
    <citation type="submission" date="2018-12" db="UniProtKB">
        <authorList>
            <consortium name="WormBaseParasite"/>
        </authorList>
    </citation>
    <scope>IDENTIFICATION</scope>
    <source>
        <strain evidence="18">Puerto Rican</strain>
    </source>
</reference>
<feature type="repeat" description="WD" evidence="13">
    <location>
        <begin position="567"/>
        <end position="600"/>
    </location>
</feature>
<evidence type="ECO:0000256" key="5">
    <source>
        <dbReference type="ARBA" id="ARBA00022846"/>
    </source>
</evidence>
<feature type="compositionally biased region" description="Basic and acidic residues" evidence="15">
    <location>
        <begin position="1"/>
        <end position="15"/>
    </location>
</feature>
<sequence>MSDHKDNLDTNRQKEEDDIQLEDESSTVDHENQEEQGISRLDNEETINLTNKQEDISIIESSSSNEQERVPNSSLTTTQQQDQSDDNNQTNLTQPFNEQSKKTMDPEFFYNYNDCIVHPLISENSGIPENLLKVTYLFGMDVVRRENLQLLEYNVICCIYGNYLLIMNIDTHQKIMIRSMYGIGIGTYCIQTKDKYIALAEKGDLPNVCIYQYPNIKLYRILRNGTQTAYTACQFSPDGELLATVGSNPDYTLTIWDWKNEQIILKSKAYSQDIYQIQWSNDLTGLLTTVGIGHIKFWQIANTFTGLKLQGKLGKFGKTELTDIEGFIILPDGKVLTGSIWGNLLIWDDDLIKVQITRKNKQTCHYGNIMQIIIDEGELMTIGQDGWIRTWDFETIDTAESSEEGGIYELEPMNELRVGLKANLMHIVKIPLPDSTMWYAQDADGAIWKLDLSFSHTSLAPECLEEFHANDIIDCVTSSSTYCAATVGLDGKVFIYDIVQQKVLVSRRFPSGGSSIIWSPPQVDPKGKILIVGHQDGVLRVIKFGENPEELTKRTKQFALLDLGQAIKPHTSAITSMIYSPSGKLFITGSKDETVFFFNVHNTHLSPIGFINVYGKVIRLEWFYINHKETNEIIVYLENGCVLTVECPTENDKFDHSKTFSLSNIKITKSYQLQSIKSRLDHDEDAANKLAEYKKAKENREEIRRINTRLQPETDEDKQKFDKAEEAIYQGVLSEIADWTPTYPSNPSPLLYGCLDRNEPNQFWVSLGDFDKGYFYKCELGGPLLTIDDAIERIHKTKEQSDKHYELHHIVTDVTDSDQSQDSTITSGEKGESLEKIDPYSITLTDRILPTEPNQAICISEKKDASITYWTFSNSGYRLLIGFNDGVICVQLLEKPFDLTKFKGYWMYRLHDNQRGCVNRIALTYDEKFLLSAGSDGTLFVCELMTEEMQDKEIKEYRARIPSTFDTSVKVDDIIDPKAYSIEETKQKSEHDRLVELAERKKTETRKKVAELKDRLEKLKEQNNRLPERIRLPTEAFNLVPQIRCDLFKDRQAEIDLVYKETAWETEKHKLALEKLENTFIKPLDCDRITVKAFCSAHCVTSIRMNKLSEEHMKVYDEIMSIREKSMSEEKGETAKHSTQLDVTNTLEYESDKIKNVTNQVNVSIKGARGLRIAQKLNLLEESKRKRDVRRAQWKQLEAMRPADDYEDPRDIQEIQLAKEKIGDYKLKSATNYVIPESMKLNTSEVKHKLLNLVDHVFKLSHEFNVSLLELRNKKMKIIENLKKIDKQLKHINGNLPLNEYGIRLYIEELDDDEYPERKFIYNNEILMNFKDKLESNKQMEQTDFTTSTTMKKSSNRILSFTECILPEERYDWKEPKIMKEFCNTNNSSSNDVTNTIDVIWFPLHCLASDHYYITILNNTDQKYSLLKSSLCSMIDEMSISNNGTVEEDHQGNRQQDTDGRIKIPIVHPIRPDKINSYIMDKNNKIEDINLNEDNSINQSTTISSPSSLTPLEIEYNRQKHIKAIYYRNHLLQLASRFIRCFDIEVRLLRHKRFQLGVLLKRSELYQYTLYNEYCLLKEFEKSEYVLMEKMKNRLEEKQDITNKVNELTLKLEQKKKDLERLSQREHQIHEEFKTSLDDSHKFIEFLTKVFKKRIKRKKQELLRSGSEDESEESTSSSSSSDDSSYEEMDDESENEDVIIMDLDTCPPGCPMEDFERTCLIREKRLDVEEEMTEEKKTLDILRKDLEIFTKKQRIVETTLKQAQNELEAFQLEKQRKLNELEIIVIIRLDQIKHFVNDTIPSDMTNSLIFLKNNLHTLQKRIHELEIEQKQQRIERKQAKLHHLMLQKYKKLFQKEIEKLSTLCDKEMNDKFGRIDDIEKMENIMVNPKLEDLTTKMLVLQEEFAKEEAKIESKIRDVRDSCMEQIRQNTVYLKKLLTLFNENQQLQNDLNQINSTKIGTIQSSPGIVDHKQLKQLVQLVKLQSEEINSLTQEIQQLSR</sequence>
<feature type="coiled-coil region" evidence="14">
    <location>
        <begin position="1725"/>
        <end position="1780"/>
    </location>
</feature>
<dbReference type="GO" id="GO:0060285">
    <property type="term" value="P:cilium-dependent cell motility"/>
    <property type="evidence" value="ECO:0007669"/>
    <property type="project" value="UniProtKB-ARBA"/>
</dbReference>
<feature type="compositionally biased region" description="Low complexity" evidence="15">
    <location>
        <begin position="72"/>
        <end position="94"/>
    </location>
</feature>
<dbReference type="InterPro" id="IPR015943">
    <property type="entry name" value="WD40/YVTN_repeat-like_dom_sf"/>
</dbReference>
<feature type="domain" description="EML-like first beta-propeller" evidence="16">
    <location>
        <begin position="204"/>
        <end position="398"/>
    </location>
</feature>
<evidence type="ECO:0000256" key="3">
    <source>
        <dbReference type="ARBA" id="ARBA00022574"/>
    </source>
</evidence>
<evidence type="ECO:0000256" key="10">
    <source>
        <dbReference type="ARBA" id="ARBA00055223"/>
    </source>
</evidence>
<evidence type="ECO:0000259" key="16">
    <source>
        <dbReference type="Pfam" id="PF23409"/>
    </source>
</evidence>
<evidence type="ECO:0000256" key="1">
    <source>
        <dbReference type="ARBA" id="ARBA00004611"/>
    </source>
</evidence>
<feature type="compositionally biased region" description="Low complexity" evidence="15">
    <location>
        <begin position="1674"/>
        <end position="1683"/>
    </location>
</feature>
<evidence type="ECO:0000256" key="15">
    <source>
        <dbReference type="SAM" id="MobiDB-lite"/>
    </source>
</evidence>
<dbReference type="InterPro" id="IPR055439">
    <property type="entry name" value="Beta-prop_EML_1st"/>
</dbReference>
<feature type="region of interest" description="Disordered" evidence="15">
    <location>
        <begin position="1"/>
        <end position="100"/>
    </location>
</feature>
<comment type="similarity">
    <text evidence="11">Belongs to the CFAP44 family.</text>
</comment>
<keyword evidence="9" id="KW-0966">Cell projection</keyword>
<keyword evidence="6 14" id="KW-0175">Coiled coil</keyword>
<evidence type="ECO:0000256" key="6">
    <source>
        <dbReference type="ARBA" id="ARBA00023054"/>
    </source>
</evidence>
<keyword evidence="17" id="KW-1185">Reference proteome</keyword>
<dbReference type="Pfam" id="PF00400">
    <property type="entry name" value="WD40"/>
    <property type="match status" value="1"/>
</dbReference>
<dbReference type="InParanoid" id="A0A3Q0KSS2"/>
<keyword evidence="2" id="KW-0963">Cytoplasm</keyword>
<dbReference type="GO" id="GO:0003341">
    <property type="term" value="P:cilium movement"/>
    <property type="evidence" value="ECO:0007669"/>
    <property type="project" value="UniProtKB-ARBA"/>
</dbReference>
<evidence type="ECO:0000313" key="18">
    <source>
        <dbReference type="WBParaSite" id="Smp_170700.1"/>
    </source>
</evidence>
<dbReference type="WBParaSite" id="Smp_170700.1">
    <property type="protein sequence ID" value="Smp_170700.1"/>
    <property type="gene ID" value="Smp_170700"/>
</dbReference>
<dbReference type="SMART" id="SM00320">
    <property type="entry name" value="WD40"/>
    <property type="match status" value="6"/>
</dbReference>
<keyword evidence="5" id="KW-0282">Flagellum</keyword>
<evidence type="ECO:0000256" key="8">
    <source>
        <dbReference type="ARBA" id="ARBA00023212"/>
    </source>
</evidence>
<dbReference type="PANTHER" id="PTHR14885:SF3">
    <property type="entry name" value="CILIA- AND FLAGELLA-ASSOCIATED PROTEIN 44"/>
    <property type="match status" value="1"/>
</dbReference>
<comment type="subcellular location">
    <subcellularLocation>
        <location evidence="1">Cytoplasm</location>
        <location evidence="1">Cytoskeleton</location>
        <location evidence="1">Flagellum axoneme</location>
    </subcellularLocation>
</comment>
<dbReference type="FunCoup" id="A0A3Q0KSS2">
    <property type="interactions" value="67"/>
</dbReference>
<evidence type="ECO:0000256" key="4">
    <source>
        <dbReference type="ARBA" id="ARBA00022737"/>
    </source>
</evidence>
<dbReference type="PROSITE" id="PS50294">
    <property type="entry name" value="WD_REPEATS_REGION"/>
    <property type="match status" value="1"/>
</dbReference>
<comment type="function">
    <text evidence="10">Flagellar protein involved in sperm flagellum axoneme organization and function.</text>
</comment>
<keyword evidence="8" id="KW-0206">Cytoskeleton</keyword>
<dbReference type="Proteomes" id="UP000008854">
    <property type="component" value="Unassembled WGS sequence"/>
</dbReference>
<dbReference type="STRING" id="6183.A0A3Q0KSS2"/>
<protein>
    <recommendedName>
        <fullName evidence="12">Cilia- and flagella-associated protein 44</fullName>
    </recommendedName>
</protein>
<dbReference type="PANTHER" id="PTHR14885">
    <property type="entry name" value="CILIA- AND FLAGELLA-ASSOCIATED PROTEIN 43-RELATED"/>
    <property type="match status" value="1"/>
</dbReference>
<evidence type="ECO:0000256" key="12">
    <source>
        <dbReference type="ARBA" id="ARBA00074727"/>
    </source>
</evidence>
<feature type="coiled-coil region" evidence="14">
    <location>
        <begin position="995"/>
        <end position="1029"/>
    </location>
</feature>
<name>A0A3Q0KSS2_SCHMA</name>
<feature type="compositionally biased region" description="Acidic residues" evidence="15">
    <location>
        <begin position="16"/>
        <end position="26"/>
    </location>
</feature>
<feature type="compositionally biased region" description="Acidic residues" evidence="15">
    <location>
        <begin position="1684"/>
        <end position="1694"/>
    </location>
</feature>
<feature type="coiled-coil region" evidence="14">
    <location>
        <begin position="1808"/>
        <end position="1847"/>
    </location>
</feature>
<dbReference type="InterPro" id="IPR001680">
    <property type="entry name" value="WD40_rpt"/>
</dbReference>
<evidence type="ECO:0000256" key="11">
    <source>
        <dbReference type="ARBA" id="ARBA00060934"/>
    </source>
</evidence>
<dbReference type="FunFam" id="2.130.10.10:FF:000401">
    <property type="entry name" value="Cilia- and flagella-associated protein 44"/>
    <property type="match status" value="1"/>
</dbReference>
<dbReference type="Gene3D" id="2.130.10.10">
    <property type="entry name" value="YVTN repeat-like/Quinoprotein amine dehydrogenase"/>
    <property type="match status" value="3"/>
</dbReference>
<evidence type="ECO:0000256" key="7">
    <source>
        <dbReference type="ARBA" id="ARBA00023069"/>
    </source>
</evidence>
<keyword evidence="4" id="KW-0677">Repeat</keyword>
<dbReference type="AlphaFoldDB" id="A0A3Q0KSS2"/>